<gene>
    <name evidence="8" type="ORF">IAC23_01235</name>
</gene>
<dbReference type="Proteomes" id="UP000823619">
    <property type="component" value="Unassembled WGS sequence"/>
</dbReference>
<dbReference type="PROSITE" id="PS00137">
    <property type="entry name" value="SUBTILASE_HIS"/>
    <property type="match status" value="1"/>
</dbReference>
<dbReference type="InterPro" id="IPR051048">
    <property type="entry name" value="Peptidase_S8/S53_subtilisin"/>
</dbReference>
<dbReference type="GO" id="GO:0004252">
    <property type="term" value="F:serine-type endopeptidase activity"/>
    <property type="evidence" value="ECO:0007669"/>
    <property type="project" value="UniProtKB-UniRule"/>
</dbReference>
<dbReference type="Pfam" id="PF00082">
    <property type="entry name" value="Peptidase_S8"/>
    <property type="match status" value="1"/>
</dbReference>
<protein>
    <submittedName>
        <fullName evidence="8">S8 family serine peptidase</fullName>
    </submittedName>
</protein>
<proteinExistence type="inferred from homology"/>
<dbReference type="EMBL" id="JADIMO010000016">
    <property type="protein sequence ID" value="MBO8444305.1"/>
    <property type="molecule type" value="Genomic_DNA"/>
</dbReference>
<dbReference type="InterPro" id="IPR000209">
    <property type="entry name" value="Peptidase_S8/S53_dom"/>
</dbReference>
<feature type="active site" description="Charge relay system" evidence="5">
    <location>
        <position position="485"/>
    </location>
</feature>
<evidence type="ECO:0000313" key="8">
    <source>
        <dbReference type="EMBL" id="MBO8444305.1"/>
    </source>
</evidence>
<dbReference type="PANTHER" id="PTHR43399">
    <property type="entry name" value="SUBTILISIN-RELATED"/>
    <property type="match status" value="1"/>
</dbReference>
<comment type="similarity">
    <text evidence="1 5">Belongs to the peptidase S8 family.</text>
</comment>
<accession>A0A9D9EDF0</accession>
<dbReference type="PROSITE" id="PS51257">
    <property type="entry name" value="PROKAR_LIPOPROTEIN"/>
    <property type="match status" value="1"/>
</dbReference>
<dbReference type="GO" id="GO:0006508">
    <property type="term" value="P:proteolysis"/>
    <property type="evidence" value="ECO:0007669"/>
    <property type="project" value="UniProtKB-KW"/>
</dbReference>
<dbReference type="InterPro" id="IPR023828">
    <property type="entry name" value="Peptidase_S8_Ser-AS"/>
</dbReference>
<feature type="active site" description="Charge relay system" evidence="5">
    <location>
        <position position="230"/>
    </location>
</feature>
<dbReference type="Gene3D" id="3.40.50.200">
    <property type="entry name" value="Peptidase S8/S53 domain"/>
    <property type="match status" value="1"/>
</dbReference>
<dbReference type="PROSITE" id="PS51892">
    <property type="entry name" value="SUBTILASE"/>
    <property type="match status" value="1"/>
</dbReference>
<dbReference type="InterPro" id="IPR015500">
    <property type="entry name" value="Peptidase_S8_subtilisin-rel"/>
</dbReference>
<organism evidence="8 9">
    <name type="scientific">Candidatus Cryptobacteroides merdavium</name>
    <dbReference type="NCBI Taxonomy" id="2840769"/>
    <lineage>
        <taxon>Bacteria</taxon>
        <taxon>Pseudomonadati</taxon>
        <taxon>Bacteroidota</taxon>
        <taxon>Bacteroidia</taxon>
        <taxon>Bacteroidales</taxon>
        <taxon>Candidatus Cryptobacteroides</taxon>
    </lineage>
</organism>
<dbReference type="PROSITE" id="PS00138">
    <property type="entry name" value="SUBTILASE_SER"/>
    <property type="match status" value="1"/>
</dbReference>
<comment type="caution">
    <text evidence="8">The sequence shown here is derived from an EMBL/GenBank/DDBJ whole genome shotgun (WGS) entry which is preliminary data.</text>
</comment>
<evidence type="ECO:0000256" key="5">
    <source>
        <dbReference type="PROSITE-ProRule" id="PRU01240"/>
    </source>
</evidence>
<dbReference type="InterPro" id="IPR036852">
    <property type="entry name" value="Peptidase_S8/S53_dom_sf"/>
</dbReference>
<feature type="signal peptide" evidence="6">
    <location>
        <begin position="1"/>
        <end position="18"/>
    </location>
</feature>
<feature type="domain" description="Peptidase S8/S53" evidence="7">
    <location>
        <begin position="224"/>
        <end position="522"/>
    </location>
</feature>
<feature type="active site" description="Charge relay system" evidence="5">
    <location>
        <position position="288"/>
    </location>
</feature>
<dbReference type="PANTHER" id="PTHR43399:SF4">
    <property type="entry name" value="CELL WALL-ASSOCIATED PROTEASE"/>
    <property type="match status" value="1"/>
</dbReference>
<sequence>MKILKIFAGIMFPAMIMASCAEKELMPGPGAESGADPVVESKLIFTSENAARGSLLVYFSAEAVSHVENSAMTRSDEGPSTRSGISGLDAVLAGAGVTSVERLFPVDERNEKRTRAAGLHRWYMVKFDESADLDKVARAVAGFSEVSNVEFCQKVEMEGTGKVVPFSEGGAVTRTDGADFNDPMLGNQWHYINTGDTDIYSGIREGADVRCEEAWKLCTGDPRVVVAVVDDCVQWDHPDLAANMWTNSGEIAGNGIDDDGNGFIDDVHGYNFVNNTVLTITSGDEGVHGTHVAGTVAAVNNNGTGVCGVAGGSGNGDGVRIMSCQIFQGETGGSTAATARAIKYAADNGAAIIQCSFGYTAGAAGGITSDTAFEQGVSAEKQAIDYFIGTRNCDAVNGGIVIFAAGNDLTGMSAYPGAYQDYISVTAISCDYTPACYTNYGPGCNIAAPGGDQYQSLLETNYNSSASGVLSTITSGRYGYLHGTSMACPHVSGVAALGLSYALQTGKTFTREQFNSILLSSVYGINEYCTGSKRYVNDFGQLTTLTLSRFRGLMGTGAIDAYQVLMNIRGTTCIPVSASSQSQIRVADYIGDGNAQISLTSAEISAADKANLGITSDPVIFGDNILVSCSKVGSGIMTVTFRAGTNSGSGMFGKTVTKEFALVSRASHSDNGGWL</sequence>
<feature type="chain" id="PRO_5039623269" evidence="6">
    <location>
        <begin position="19"/>
        <end position="675"/>
    </location>
</feature>
<evidence type="ECO:0000256" key="2">
    <source>
        <dbReference type="ARBA" id="ARBA00022670"/>
    </source>
</evidence>
<evidence type="ECO:0000313" key="9">
    <source>
        <dbReference type="Proteomes" id="UP000823619"/>
    </source>
</evidence>
<dbReference type="InterPro" id="IPR022398">
    <property type="entry name" value="Peptidase_S8_His-AS"/>
</dbReference>
<keyword evidence="3 5" id="KW-0378">Hydrolase</keyword>
<evidence type="ECO:0000259" key="7">
    <source>
        <dbReference type="Pfam" id="PF00082"/>
    </source>
</evidence>
<dbReference type="SUPFAM" id="SSF52743">
    <property type="entry name" value="Subtilisin-like"/>
    <property type="match status" value="1"/>
</dbReference>
<keyword evidence="2 5" id="KW-0645">Protease</keyword>
<name>A0A9D9EDF0_9BACT</name>
<keyword evidence="6" id="KW-0732">Signal</keyword>
<dbReference type="AlphaFoldDB" id="A0A9D9EDF0"/>
<evidence type="ECO:0000256" key="3">
    <source>
        <dbReference type="ARBA" id="ARBA00022801"/>
    </source>
</evidence>
<dbReference type="PRINTS" id="PR00723">
    <property type="entry name" value="SUBTILISIN"/>
</dbReference>
<reference evidence="8" key="2">
    <citation type="journal article" date="2021" name="PeerJ">
        <title>Extensive microbial diversity within the chicken gut microbiome revealed by metagenomics and culture.</title>
        <authorList>
            <person name="Gilroy R."/>
            <person name="Ravi A."/>
            <person name="Getino M."/>
            <person name="Pursley I."/>
            <person name="Horton D.L."/>
            <person name="Alikhan N.F."/>
            <person name="Baker D."/>
            <person name="Gharbi K."/>
            <person name="Hall N."/>
            <person name="Watson M."/>
            <person name="Adriaenssens E.M."/>
            <person name="Foster-Nyarko E."/>
            <person name="Jarju S."/>
            <person name="Secka A."/>
            <person name="Antonio M."/>
            <person name="Oren A."/>
            <person name="Chaudhuri R.R."/>
            <person name="La Ragione R."/>
            <person name="Hildebrand F."/>
            <person name="Pallen M.J."/>
        </authorList>
    </citation>
    <scope>NUCLEOTIDE SEQUENCE</scope>
    <source>
        <strain evidence="8">D5-748</strain>
    </source>
</reference>
<reference evidence="8" key="1">
    <citation type="submission" date="2020-10" db="EMBL/GenBank/DDBJ databases">
        <authorList>
            <person name="Gilroy R."/>
        </authorList>
    </citation>
    <scope>NUCLEOTIDE SEQUENCE</scope>
    <source>
        <strain evidence="8">D5-748</strain>
    </source>
</reference>
<keyword evidence="4 5" id="KW-0720">Serine protease</keyword>
<evidence type="ECO:0000256" key="1">
    <source>
        <dbReference type="ARBA" id="ARBA00011073"/>
    </source>
</evidence>
<evidence type="ECO:0000256" key="4">
    <source>
        <dbReference type="ARBA" id="ARBA00022825"/>
    </source>
</evidence>
<evidence type="ECO:0000256" key="6">
    <source>
        <dbReference type="SAM" id="SignalP"/>
    </source>
</evidence>